<keyword evidence="1" id="KW-1133">Transmembrane helix</keyword>
<feature type="transmembrane region" description="Helical" evidence="1">
    <location>
        <begin position="50"/>
        <end position="68"/>
    </location>
</feature>
<protein>
    <recommendedName>
        <fullName evidence="2">DUF6418 domain-containing protein</fullName>
    </recommendedName>
</protein>
<dbReference type="Proteomes" id="UP000255106">
    <property type="component" value="Unassembled WGS sequence"/>
</dbReference>
<dbReference type="InterPro" id="IPR046303">
    <property type="entry name" value="DUF6418"/>
</dbReference>
<keyword evidence="1" id="KW-0812">Transmembrane</keyword>
<feature type="transmembrane region" description="Helical" evidence="1">
    <location>
        <begin position="12"/>
        <end position="38"/>
    </location>
</feature>
<reference evidence="3 4" key="1">
    <citation type="submission" date="2018-06" db="EMBL/GenBank/DDBJ databases">
        <authorList>
            <consortium name="Pathogen Informatics"/>
            <person name="Doyle S."/>
        </authorList>
    </citation>
    <scope>NUCLEOTIDE SEQUENCE [LARGE SCALE GENOMIC DNA]</scope>
    <source>
        <strain evidence="3 4">NCTC10005</strain>
    </source>
</reference>
<dbReference type="EMBL" id="UGJB01000004">
    <property type="protein sequence ID" value="STQ10746.1"/>
    <property type="molecule type" value="Genomic_DNA"/>
</dbReference>
<evidence type="ECO:0000313" key="4">
    <source>
        <dbReference type="Proteomes" id="UP000255106"/>
    </source>
</evidence>
<accession>A0A377LY43</accession>
<feature type="transmembrane region" description="Helical" evidence="1">
    <location>
        <begin position="80"/>
        <end position="97"/>
    </location>
</feature>
<organism evidence="3 4">
    <name type="scientific">Enterobacter cloacae</name>
    <dbReference type="NCBI Taxonomy" id="550"/>
    <lineage>
        <taxon>Bacteria</taxon>
        <taxon>Pseudomonadati</taxon>
        <taxon>Pseudomonadota</taxon>
        <taxon>Gammaproteobacteria</taxon>
        <taxon>Enterobacterales</taxon>
        <taxon>Enterobacteriaceae</taxon>
        <taxon>Enterobacter</taxon>
        <taxon>Enterobacter cloacae complex</taxon>
    </lineage>
</organism>
<dbReference type="AlphaFoldDB" id="A0A377LY43"/>
<name>A0A377LY43_ENTCL</name>
<evidence type="ECO:0000259" key="2">
    <source>
        <dbReference type="Pfam" id="PF19982"/>
    </source>
</evidence>
<evidence type="ECO:0000256" key="1">
    <source>
        <dbReference type="SAM" id="Phobius"/>
    </source>
</evidence>
<evidence type="ECO:0000313" key="3">
    <source>
        <dbReference type="EMBL" id="STQ10746.1"/>
    </source>
</evidence>
<dbReference type="Pfam" id="PF19982">
    <property type="entry name" value="DUF6418"/>
    <property type="match status" value="1"/>
</dbReference>
<feature type="domain" description="DUF6418" evidence="2">
    <location>
        <begin position="17"/>
        <end position="84"/>
    </location>
</feature>
<gene>
    <name evidence="3" type="ORF">NCTC10005_03499</name>
</gene>
<keyword evidence="1" id="KW-0472">Membrane</keyword>
<proteinExistence type="predicted"/>
<sequence>MKKELTLQWLHLSISFTFWLSFVILVALPVGFICGVLYGMFRIAVMNYDYWIILLFIKIHYTIVRILTMGETYALTDPKFIILCFIALVYTLFVCLMKRREKVYAI</sequence>